<evidence type="ECO:0000256" key="2">
    <source>
        <dbReference type="ARBA" id="ARBA00022692"/>
    </source>
</evidence>
<name>T0ZSP1_9ZZZZ</name>
<dbReference type="Pfam" id="PF01566">
    <property type="entry name" value="Nramp"/>
    <property type="match status" value="1"/>
</dbReference>
<dbReference type="InterPro" id="IPR001046">
    <property type="entry name" value="NRAMP_fam"/>
</dbReference>
<comment type="caution">
    <text evidence="6">The sequence shown here is derived from an EMBL/GenBank/DDBJ whole genome shotgun (WGS) entry which is preliminary data.</text>
</comment>
<feature type="non-terminal residue" evidence="6">
    <location>
        <position position="1"/>
    </location>
</feature>
<feature type="transmembrane region" description="Helical" evidence="5">
    <location>
        <begin position="12"/>
        <end position="31"/>
    </location>
</feature>
<feature type="transmembrane region" description="Helical" evidence="5">
    <location>
        <begin position="143"/>
        <end position="164"/>
    </location>
</feature>
<reference evidence="6" key="1">
    <citation type="submission" date="2013-08" db="EMBL/GenBank/DDBJ databases">
        <authorList>
            <person name="Mendez C."/>
            <person name="Richter M."/>
            <person name="Ferrer M."/>
            <person name="Sanchez J."/>
        </authorList>
    </citation>
    <scope>NUCLEOTIDE SEQUENCE</scope>
</reference>
<comment type="subcellular location">
    <subcellularLocation>
        <location evidence="1">Membrane</location>
        <topology evidence="1">Multi-pass membrane protein</topology>
    </subcellularLocation>
</comment>
<organism evidence="6">
    <name type="scientific">mine drainage metagenome</name>
    <dbReference type="NCBI Taxonomy" id="410659"/>
    <lineage>
        <taxon>unclassified sequences</taxon>
        <taxon>metagenomes</taxon>
        <taxon>ecological metagenomes</taxon>
    </lineage>
</organism>
<dbReference type="AlphaFoldDB" id="T0ZSP1"/>
<gene>
    <name evidence="6" type="ORF">B1B_12226</name>
</gene>
<protein>
    <submittedName>
        <fullName evidence="6">Natural resistance-associated macrophage protein</fullName>
    </submittedName>
</protein>
<evidence type="ECO:0000313" key="6">
    <source>
        <dbReference type="EMBL" id="EQD47683.1"/>
    </source>
</evidence>
<feature type="transmembrane region" description="Helical" evidence="5">
    <location>
        <begin position="51"/>
        <end position="76"/>
    </location>
</feature>
<feature type="transmembrane region" description="Helical" evidence="5">
    <location>
        <begin position="96"/>
        <end position="122"/>
    </location>
</feature>
<dbReference type="GO" id="GO:0016020">
    <property type="term" value="C:membrane"/>
    <property type="evidence" value="ECO:0007669"/>
    <property type="project" value="UniProtKB-SubCell"/>
</dbReference>
<accession>T0ZSP1</accession>
<keyword evidence="2 5" id="KW-0812">Transmembrane</keyword>
<proteinExistence type="predicted"/>
<sequence length="168" mass="17808">FRAFPYGFTSPVLFLIMANVGTTIAPWMIFFQQSSVVDKGLKEKHIPYAKIDTAIGAVFTVAVAVVLIVIAGFFLYGSNIADAGAAAALLLPINPYLGSMLVIGLFDAGLLGAIAVSLASSWSVGEIFGWAHSLNDKIGQAPWFNVFRLTIMVIAGLIVLTPHVPLGL</sequence>
<reference evidence="6" key="2">
    <citation type="journal article" date="2014" name="ISME J.">
        <title>Microbial stratification in low pH oxic and suboxic macroscopic growths along an acid mine drainage.</title>
        <authorList>
            <person name="Mendez-Garcia C."/>
            <person name="Mesa V."/>
            <person name="Sprenger R.R."/>
            <person name="Richter M."/>
            <person name="Diez M.S."/>
            <person name="Solano J."/>
            <person name="Bargiela R."/>
            <person name="Golyshina O.V."/>
            <person name="Manteca A."/>
            <person name="Ramos J.L."/>
            <person name="Gallego J.R."/>
            <person name="Llorente I."/>
            <person name="Martins Dos Santos V.A."/>
            <person name="Jensen O.N."/>
            <person name="Pelaez A.I."/>
            <person name="Sanchez J."/>
            <person name="Ferrer M."/>
        </authorList>
    </citation>
    <scope>NUCLEOTIDE SEQUENCE</scope>
</reference>
<keyword evidence="3 5" id="KW-1133">Transmembrane helix</keyword>
<evidence type="ECO:0000256" key="1">
    <source>
        <dbReference type="ARBA" id="ARBA00004141"/>
    </source>
</evidence>
<dbReference type="GO" id="GO:0046873">
    <property type="term" value="F:metal ion transmembrane transporter activity"/>
    <property type="evidence" value="ECO:0007669"/>
    <property type="project" value="InterPro"/>
</dbReference>
<keyword evidence="4 5" id="KW-0472">Membrane</keyword>
<evidence type="ECO:0000256" key="3">
    <source>
        <dbReference type="ARBA" id="ARBA00022989"/>
    </source>
</evidence>
<evidence type="ECO:0000256" key="5">
    <source>
        <dbReference type="SAM" id="Phobius"/>
    </source>
</evidence>
<dbReference type="EMBL" id="AUZY01008004">
    <property type="protein sequence ID" value="EQD47683.1"/>
    <property type="molecule type" value="Genomic_DNA"/>
</dbReference>
<evidence type="ECO:0000256" key="4">
    <source>
        <dbReference type="ARBA" id="ARBA00023136"/>
    </source>
</evidence>
<feature type="non-terminal residue" evidence="6">
    <location>
        <position position="168"/>
    </location>
</feature>